<feature type="transmembrane region" description="Helical" evidence="10">
    <location>
        <begin position="470"/>
        <end position="493"/>
    </location>
</feature>
<organism evidence="12 13">
    <name type="scientific">Phlebiopsis gigantea (strain 11061_1 CR5-6)</name>
    <name type="common">White-rot fungus</name>
    <name type="synonym">Peniophora gigantea</name>
    <dbReference type="NCBI Taxonomy" id="745531"/>
    <lineage>
        <taxon>Eukaryota</taxon>
        <taxon>Fungi</taxon>
        <taxon>Dikarya</taxon>
        <taxon>Basidiomycota</taxon>
        <taxon>Agaricomycotina</taxon>
        <taxon>Agaricomycetes</taxon>
        <taxon>Polyporales</taxon>
        <taxon>Phanerochaetaceae</taxon>
        <taxon>Phlebiopsis</taxon>
    </lineage>
</organism>
<protein>
    <recommendedName>
        <fullName evidence="11">Major facilitator superfamily (MFS) profile domain-containing protein</fullName>
    </recommendedName>
</protein>
<dbReference type="Pfam" id="PF00083">
    <property type="entry name" value="Sugar_tr"/>
    <property type="match status" value="1"/>
</dbReference>
<feature type="transmembrane region" description="Helical" evidence="10">
    <location>
        <begin position="410"/>
        <end position="432"/>
    </location>
</feature>
<feature type="transmembrane region" description="Helical" evidence="10">
    <location>
        <begin position="514"/>
        <end position="534"/>
    </location>
</feature>
<accession>A0A0C3NZ81</accession>
<evidence type="ECO:0000256" key="1">
    <source>
        <dbReference type="ARBA" id="ARBA00004141"/>
    </source>
</evidence>
<feature type="transmembrane region" description="Helical" evidence="10">
    <location>
        <begin position="217"/>
        <end position="240"/>
    </location>
</feature>
<dbReference type="STRING" id="745531.A0A0C3NZ81"/>
<feature type="transmembrane region" description="Helical" evidence="10">
    <location>
        <begin position="161"/>
        <end position="181"/>
    </location>
</feature>
<evidence type="ECO:0000259" key="11">
    <source>
        <dbReference type="PROSITE" id="PS50850"/>
    </source>
</evidence>
<evidence type="ECO:0000256" key="5">
    <source>
        <dbReference type="ARBA" id="ARBA00022989"/>
    </source>
</evidence>
<name>A0A0C3NZ81_PHLG1</name>
<feature type="transmembrane region" description="Helical" evidence="10">
    <location>
        <begin position="375"/>
        <end position="398"/>
    </location>
</feature>
<dbReference type="InterPro" id="IPR005828">
    <property type="entry name" value="MFS_sugar_transport-like"/>
</dbReference>
<evidence type="ECO:0000256" key="10">
    <source>
        <dbReference type="SAM" id="Phobius"/>
    </source>
</evidence>
<dbReference type="HOGENOM" id="CLU_001265_43_0_1"/>
<dbReference type="Proteomes" id="UP000053257">
    <property type="component" value="Unassembled WGS sequence"/>
</dbReference>
<dbReference type="InterPro" id="IPR050814">
    <property type="entry name" value="Myo-inositol_Transporter"/>
</dbReference>
<dbReference type="PROSITE" id="PS50850">
    <property type="entry name" value="MFS"/>
    <property type="match status" value="1"/>
</dbReference>
<evidence type="ECO:0000256" key="7">
    <source>
        <dbReference type="ARBA" id="ARBA00049119"/>
    </source>
</evidence>
<proteinExistence type="inferred from homology"/>
<dbReference type="FunFam" id="1.20.1250.20:FF:000100">
    <property type="entry name" value="MFS sugar transporter, putative"/>
    <property type="match status" value="1"/>
</dbReference>
<feature type="domain" description="Major facilitator superfamily (MFS) profile" evidence="11">
    <location>
        <begin position="115"/>
        <end position="562"/>
    </location>
</feature>
<dbReference type="EMBL" id="KN840451">
    <property type="protein sequence ID" value="KIP10754.1"/>
    <property type="molecule type" value="Genomic_DNA"/>
</dbReference>
<feature type="transmembrane region" description="Helical" evidence="10">
    <location>
        <begin position="252"/>
        <end position="270"/>
    </location>
</feature>
<evidence type="ECO:0000256" key="2">
    <source>
        <dbReference type="ARBA" id="ARBA00010992"/>
    </source>
</evidence>
<dbReference type="SUPFAM" id="SSF103473">
    <property type="entry name" value="MFS general substrate transporter"/>
    <property type="match status" value="1"/>
</dbReference>
<keyword evidence="4 10" id="KW-0812">Transmembrane</keyword>
<evidence type="ECO:0000256" key="8">
    <source>
        <dbReference type="RuleBase" id="RU003346"/>
    </source>
</evidence>
<reference evidence="12 13" key="1">
    <citation type="journal article" date="2014" name="PLoS Genet.">
        <title>Analysis of the Phlebiopsis gigantea genome, transcriptome and secretome provides insight into its pioneer colonization strategies of wood.</title>
        <authorList>
            <person name="Hori C."/>
            <person name="Ishida T."/>
            <person name="Igarashi K."/>
            <person name="Samejima M."/>
            <person name="Suzuki H."/>
            <person name="Master E."/>
            <person name="Ferreira P."/>
            <person name="Ruiz-Duenas F.J."/>
            <person name="Held B."/>
            <person name="Canessa P."/>
            <person name="Larrondo L.F."/>
            <person name="Schmoll M."/>
            <person name="Druzhinina I.S."/>
            <person name="Kubicek C.P."/>
            <person name="Gaskell J.A."/>
            <person name="Kersten P."/>
            <person name="St John F."/>
            <person name="Glasner J."/>
            <person name="Sabat G."/>
            <person name="Splinter BonDurant S."/>
            <person name="Syed K."/>
            <person name="Yadav J."/>
            <person name="Mgbeahuruike A.C."/>
            <person name="Kovalchuk A."/>
            <person name="Asiegbu F.O."/>
            <person name="Lackner G."/>
            <person name="Hoffmeister D."/>
            <person name="Rencoret J."/>
            <person name="Gutierrez A."/>
            <person name="Sun H."/>
            <person name="Lindquist E."/>
            <person name="Barry K."/>
            <person name="Riley R."/>
            <person name="Grigoriev I.V."/>
            <person name="Henrissat B."/>
            <person name="Kues U."/>
            <person name="Berka R.M."/>
            <person name="Martinez A.T."/>
            <person name="Covert S.F."/>
            <person name="Blanchette R.A."/>
            <person name="Cullen D."/>
        </authorList>
    </citation>
    <scope>NUCLEOTIDE SEQUENCE [LARGE SCALE GENOMIC DNA]</scope>
    <source>
        <strain evidence="12 13">11061_1 CR5-6</strain>
    </source>
</reference>
<evidence type="ECO:0000256" key="9">
    <source>
        <dbReference type="SAM" id="MobiDB-lite"/>
    </source>
</evidence>
<feature type="transmembrane region" description="Helical" evidence="10">
    <location>
        <begin position="193"/>
        <end position="211"/>
    </location>
</feature>
<dbReference type="GO" id="GO:0022857">
    <property type="term" value="F:transmembrane transporter activity"/>
    <property type="evidence" value="ECO:0007669"/>
    <property type="project" value="InterPro"/>
</dbReference>
<dbReference type="InterPro" id="IPR020846">
    <property type="entry name" value="MFS_dom"/>
</dbReference>
<keyword evidence="13" id="KW-1185">Reference proteome</keyword>
<dbReference type="AlphaFoldDB" id="A0A0C3NZ81"/>
<dbReference type="PRINTS" id="PR00171">
    <property type="entry name" value="SUGRTRNSPORT"/>
</dbReference>
<evidence type="ECO:0000256" key="6">
    <source>
        <dbReference type="ARBA" id="ARBA00023136"/>
    </source>
</evidence>
<dbReference type="NCBIfam" id="TIGR00879">
    <property type="entry name" value="SP"/>
    <property type="match status" value="1"/>
</dbReference>
<dbReference type="OrthoDB" id="2785081at2759"/>
<comment type="similarity">
    <text evidence="2 8">Belongs to the major facilitator superfamily. Sugar transporter (TC 2.A.1.1) family.</text>
</comment>
<evidence type="ECO:0000256" key="4">
    <source>
        <dbReference type="ARBA" id="ARBA00022692"/>
    </source>
</evidence>
<sequence length="615" mass="68128">MSLQVPSVAHGRSSISSETSQGASLSSDKTGKQSTASRSSNPLVGVSVEQLLQDAEKFARDNGLDDHVEIIQKGALVAQNPEDFEDIDMLTEDEKAALRHEAKKPWSQPKMLYYLVIMCSLAAALQGMDESVINGANLFFPGQFGIDPGFMNGGGANRNQWLLGLVNSAPYLCCAVFSCWLTAPLNYYFGRRGAIFITTVISFLACIWQTVTDTWWHLFIARFVLGIGIGPNSATVPVFAAECAPSRIRGSLVTMWQVYTAFGIMLGYAVDLAFLRIPNKPHITGLNWRLMLGSASVPALLLLSQIWFTPESPRWLVSKGRHADAFKSLLQLRNSSIEAARDIYYTSVMNSLDKQRQPSRNLFAELFGIRRNRRAAVASLLLMFMQQFCGVNAIAYYSSNIFTQSGFSNVQALLASWGFGLTNWLFAFPAFFTIDRFGRRKLLLVSYPWMSLFLLIAGLAFLIPSREPRIAVIATGIYLFTIAYSPGAGPVPFAYSAEAYPSSIRDFGMSLSTAWLWFFNFVVAITFPPLIGAFTPTGAFAWYAAWNAIGFVAAFLLVPETKGQTLEELDNVFSMSAREFARSQVISLRELPRTMKQIGLHRETKTPAQRLAEEA</sequence>
<dbReference type="PROSITE" id="PS00216">
    <property type="entry name" value="SUGAR_TRANSPORT_1"/>
    <property type="match status" value="1"/>
</dbReference>
<gene>
    <name evidence="12" type="ORF">PHLGIDRAFT_22040</name>
</gene>
<dbReference type="GO" id="GO:0016020">
    <property type="term" value="C:membrane"/>
    <property type="evidence" value="ECO:0007669"/>
    <property type="project" value="UniProtKB-SubCell"/>
</dbReference>
<evidence type="ECO:0000313" key="13">
    <source>
        <dbReference type="Proteomes" id="UP000053257"/>
    </source>
</evidence>
<dbReference type="GO" id="GO:0015798">
    <property type="term" value="P:myo-inositol transport"/>
    <property type="evidence" value="ECO:0007669"/>
    <property type="project" value="UniProtKB-ARBA"/>
</dbReference>
<dbReference type="InterPro" id="IPR005829">
    <property type="entry name" value="Sugar_transporter_CS"/>
</dbReference>
<dbReference type="PANTHER" id="PTHR48020:SF25">
    <property type="entry name" value="SUGAR TRANSPORTER, PUTATIVE (AFU_ORTHOLOGUE AFUA_7G05830)-RELATED"/>
    <property type="match status" value="1"/>
</dbReference>
<feature type="transmembrane region" description="Helical" evidence="10">
    <location>
        <begin position="540"/>
        <end position="558"/>
    </location>
</feature>
<dbReference type="InterPro" id="IPR003663">
    <property type="entry name" value="Sugar/inositol_transpt"/>
</dbReference>
<dbReference type="PANTHER" id="PTHR48020">
    <property type="entry name" value="PROTON MYO-INOSITOL COTRANSPORTER"/>
    <property type="match status" value="1"/>
</dbReference>
<keyword evidence="3 8" id="KW-0813">Transport</keyword>
<feature type="region of interest" description="Disordered" evidence="9">
    <location>
        <begin position="1"/>
        <end position="41"/>
    </location>
</feature>
<keyword evidence="5 10" id="KW-1133">Transmembrane helix</keyword>
<feature type="transmembrane region" description="Helical" evidence="10">
    <location>
        <begin position="444"/>
        <end position="464"/>
    </location>
</feature>
<evidence type="ECO:0000313" key="12">
    <source>
        <dbReference type="EMBL" id="KIP10754.1"/>
    </source>
</evidence>
<evidence type="ECO:0000256" key="3">
    <source>
        <dbReference type="ARBA" id="ARBA00022448"/>
    </source>
</evidence>
<keyword evidence="6 10" id="KW-0472">Membrane</keyword>
<dbReference type="Gene3D" id="1.20.1250.20">
    <property type="entry name" value="MFS general substrate transporter like domains"/>
    <property type="match status" value="1"/>
</dbReference>
<feature type="compositionally biased region" description="Polar residues" evidence="9">
    <location>
        <begin position="13"/>
        <end position="41"/>
    </location>
</feature>
<dbReference type="GO" id="GO:0015791">
    <property type="term" value="P:polyol transmembrane transport"/>
    <property type="evidence" value="ECO:0007669"/>
    <property type="project" value="UniProtKB-ARBA"/>
</dbReference>
<comment type="catalytic activity">
    <reaction evidence="7">
        <text>myo-inositol(out) + H(+)(out) = myo-inositol(in) + H(+)(in)</text>
        <dbReference type="Rhea" id="RHEA:60364"/>
        <dbReference type="ChEBI" id="CHEBI:15378"/>
        <dbReference type="ChEBI" id="CHEBI:17268"/>
    </reaction>
</comment>
<dbReference type="InterPro" id="IPR036259">
    <property type="entry name" value="MFS_trans_sf"/>
</dbReference>
<comment type="subcellular location">
    <subcellularLocation>
        <location evidence="1">Membrane</location>
        <topology evidence="1">Multi-pass membrane protein</topology>
    </subcellularLocation>
</comment>